<evidence type="ECO:0000259" key="12">
    <source>
        <dbReference type="SMART" id="SM00756"/>
    </source>
</evidence>
<organism evidence="13 14">
    <name type="scientific">Lignipirellula cremea</name>
    <dbReference type="NCBI Taxonomy" id="2528010"/>
    <lineage>
        <taxon>Bacteria</taxon>
        <taxon>Pseudomonadati</taxon>
        <taxon>Planctomycetota</taxon>
        <taxon>Planctomycetia</taxon>
        <taxon>Pirellulales</taxon>
        <taxon>Pirellulaceae</taxon>
        <taxon>Lignipirellula</taxon>
    </lineage>
</organism>
<dbReference type="GO" id="GO:0016491">
    <property type="term" value="F:oxidoreductase activity"/>
    <property type="evidence" value="ECO:0007669"/>
    <property type="project" value="UniProtKB-KW"/>
</dbReference>
<evidence type="ECO:0000256" key="5">
    <source>
        <dbReference type="ARBA" id="ARBA00022729"/>
    </source>
</evidence>
<dbReference type="InterPro" id="IPR036249">
    <property type="entry name" value="Thioredoxin-like_sf"/>
</dbReference>
<keyword evidence="7" id="KW-0560">Oxidoreductase</keyword>
<dbReference type="Gene3D" id="1.20.1440.130">
    <property type="entry name" value="VKOR domain"/>
    <property type="match status" value="1"/>
</dbReference>
<evidence type="ECO:0000313" key="14">
    <source>
        <dbReference type="Proteomes" id="UP000317648"/>
    </source>
</evidence>
<protein>
    <submittedName>
        <fullName evidence="13">DSBA-like thioredoxin domain protein</fullName>
    </submittedName>
</protein>
<dbReference type="PANTHER" id="PTHR13887:SF14">
    <property type="entry name" value="DISULFIDE BOND FORMATION PROTEIN D"/>
    <property type="match status" value="1"/>
</dbReference>
<dbReference type="InterPro" id="IPR038354">
    <property type="entry name" value="VKOR_sf"/>
</dbReference>
<evidence type="ECO:0000256" key="9">
    <source>
        <dbReference type="ARBA" id="ARBA00023157"/>
    </source>
</evidence>
<evidence type="ECO:0000256" key="2">
    <source>
        <dbReference type="ARBA" id="ARBA00006214"/>
    </source>
</evidence>
<dbReference type="GO" id="GO:0048038">
    <property type="term" value="F:quinone binding"/>
    <property type="evidence" value="ECO:0007669"/>
    <property type="project" value="UniProtKB-KW"/>
</dbReference>
<proteinExistence type="inferred from homology"/>
<feature type="transmembrane region" description="Helical" evidence="11">
    <location>
        <begin position="64"/>
        <end position="86"/>
    </location>
</feature>
<dbReference type="Gene3D" id="3.40.30.10">
    <property type="entry name" value="Glutaredoxin"/>
    <property type="match status" value="2"/>
</dbReference>
<comment type="subcellular location">
    <subcellularLocation>
        <location evidence="1">Membrane</location>
        <topology evidence="1">Multi-pass membrane protein</topology>
    </subcellularLocation>
</comment>
<dbReference type="AlphaFoldDB" id="A0A518DRP4"/>
<dbReference type="EMBL" id="CP036433">
    <property type="protein sequence ID" value="QDU94493.1"/>
    <property type="molecule type" value="Genomic_DNA"/>
</dbReference>
<evidence type="ECO:0000313" key="13">
    <source>
        <dbReference type="EMBL" id="QDU94493.1"/>
    </source>
</evidence>
<evidence type="ECO:0000256" key="4">
    <source>
        <dbReference type="ARBA" id="ARBA00022719"/>
    </source>
</evidence>
<keyword evidence="6 11" id="KW-1133">Transmembrane helix</keyword>
<dbReference type="Proteomes" id="UP000317648">
    <property type="component" value="Chromosome"/>
</dbReference>
<dbReference type="InterPro" id="IPR001853">
    <property type="entry name" value="DSBA-like_thioredoxin_dom"/>
</dbReference>
<evidence type="ECO:0000256" key="11">
    <source>
        <dbReference type="SAM" id="Phobius"/>
    </source>
</evidence>
<keyword evidence="8 11" id="KW-0472">Membrane</keyword>
<evidence type="ECO:0000256" key="1">
    <source>
        <dbReference type="ARBA" id="ARBA00004141"/>
    </source>
</evidence>
<dbReference type="Pfam" id="PF07884">
    <property type="entry name" value="VKOR"/>
    <property type="match status" value="1"/>
</dbReference>
<evidence type="ECO:0000256" key="3">
    <source>
        <dbReference type="ARBA" id="ARBA00022692"/>
    </source>
</evidence>
<dbReference type="SUPFAM" id="SSF52833">
    <property type="entry name" value="Thioredoxin-like"/>
    <property type="match status" value="2"/>
</dbReference>
<dbReference type="InterPro" id="IPR012932">
    <property type="entry name" value="VKOR"/>
</dbReference>
<feature type="domain" description="Vitamin K epoxide reductase" evidence="12">
    <location>
        <begin position="13"/>
        <end position="144"/>
    </location>
</feature>
<dbReference type="GO" id="GO:0016020">
    <property type="term" value="C:membrane"/>
    <property type="evidence" value="ECO:0007669"/>
    <property type="project" value="UniProtKB-SubCell"/>
</dbReference>
<dbReference type="Pfam" id="PF01323">
    <property type="entry name" value="DSBA"/>
    <property type="match status" value="2"/>
</dbReference>
<sequence>MVKHLESPVFPDFRSRRVLAAIFLLLSFGASFMLCLQHVVGLSLPGCGPASGCASLAEGPWGNIFGWPVSFAGATYFFALIMVWPWLGEAGVPMLFKWLVRLGVLGSLVFVAVMFFEQHFCLYCALTHAGNLCFWIVVETCPTAAATPWRAMGGWAAAVVLGTSVFGIAEWQVRAQADAVAHQQADESIAQITATTTSTERVGDDQGPGFTGRYRLGPEKAMIRFVVFTDYQCKDCSELELRLKPLMESRSDISLSMKHFPLCGDCNPMVKFPHFHDNACRMAQAAEAAGLLAGGEAFWRLNNWLFEHRHEYSDEELVAALPQLGFAGADQIAQFLATMSSNEVRQLIDQDVEEGMELGIDGTPVIYINGVELRGWDAEDTLDRAIAALDQAKPPARTAAADHPAGQIERRTAIWQEIAVEEKLPVEPGRWSLGPADAPVRVVLFFDYRNPYSPQLWQNLEAVCRENTEVRLDLYQFPISKVLNPRFDKLAEERYPLAADAVQMVEAAGLLGGEQAFWRMHRWVLENRETFSRQAASDAAAKEGLDAEALSAAADSPEVAQAIAADLEKALPAEVSFAPRLYIAGRKVSTASPSRELLRRLLELAGKK</sequence>
<keyword evidence="4" id="KW-0874">Quinone</keyword>
<keyword evidence="10" id="KW-0676">Redox-active center</keyword>
<reference evidence="13 14" key="1">
    <citation type="submission" date="2019-02" db="EMBL/GenBank/DDBJ databases">
        <title>Deep-cultivation of Planctomycetes and their phenomic and genomic characterization uncovers novel biology.</title>
        <authorList>
            <person name="Wiegand S."/>
            <person name="Jogler M."/>
            <person name="Boedeker C."/>
            <person name="Pinto D."/>
            <person name="Vollmers J."/>
            <person name="Rivas-Marin E."/>
            <person name="Kohn T."/>
            <person name="Peeters S.H."/>
            <person name="Heuer A."/>
            <person name="Rast P."/>
            <person name="Oberbeckmann S."/>
            <person name="Bunk B."/>
            <person name="Jeske O."/>
            <person name="Meyerdierks A."/>
            <person name="Storesund J.E."/>
            <person name="Kallscheuer N."/>
            <person name="Luecker S."/>
            <person name="Lage O.M."/>
            <person name="Pohl T."/>
            <person name="Merkel B.J."/>
            <person name="Hornburger P."/>
            <person name="Mueller R.-W."/>
            <person name="Bruemmer F."/>
            <person name="Labrenz M."/>
            <person name="Spormann A.M."/>
            <person name="Op den Camp H."/>
            <person name="Overmann J."/>
            <person name="Amann R."/>
            <person name="Jetten M.S.M."/>
            <person name="Mascher T."/>
            <person name="Medema M.H."/>
            <person name="Devos D.P."/>
            <person name="Kaster A.-K."/>
            <person name="Ovreas L."/>
            <person name="Rohde M."/>
            <person name="Galperin M.Y."/>
            <person name="Jogler C."/>
        </authorList>
    </citation>
    <scope>NUCLEOTIDE SEQUENCE [LARGE SCALE GENOMIC DNA]</scope>
    <source>
        <strain evidence="13 14">Pla85_3_4</strain>
    </source>
</reference>
<name>A0A518DRP4_9BACT</name>
<dbReference type="SMART" id="SM00756">
    <property type="entry name" value="VKc"/>
    <property type="match status" value="1"/>
</dbReference>
<evidence type="ECO:0000256" key="6">
    <source>
        <dbReference type="ARBA" id="ARBA00022989"/>
    </source>
</evidence>
<keyword evidence="5" id="KW-0732">Signal</keyword>
<accession>A0A518DRP4</accession>
<keyword evidence="9" id="KW-1015">Disulfide bond</keyword>
<keyword evidence="3 11" id="KW-0812">Transmembrane</keyword>
<gene>
    <name evidence="13" type="ORF">Pla8534_22840</name>
</gene>
<feature type="transmembrane region" description="Helical" evidence="11">
    <location>
        <begin position="98"/>
        <end position="116"/>
    </location>
</feature>
<dbReference type="RefSeq" id="WP_197443183.1">
    <property type="nucleotide sequence ID" value="NZ_CP036433.1"/>
</dbReference>
<evidence type="ECO:0000256" key="7">
    <source>
        <dbReference type="ARBA" id="ARBA00023002"/>
    </source>
</evidence>
<dbReference type="PANTHER" id="PTHR13887">
    <property type="entry name" value="GLUTATHIONE S-TRANSFERASE KAPPA"/>
    <property type="match status" value="1"/>
</dbReference>
<keyword evidence="14" id="KW-1185">Reference proteome</keyword>
<comment type="similarity">
    <text evidence="2">Belongs to the VKOR family.</text>
</comment>
<evidence type="ECO:0000256" key="8">
    <source>
        <dbReference type="ARBA" id="ARBA00023136"/>
    </source>
</evidence>
<dbReference type="KEGG" id="lcre:Pla8534_22840"/>
<evidence type="ECO:0000256" key="10">
    <source>
        <dbReference type="ARBA" id="ARBA00023284"/>
    </source>
</evidence>